<keyword evidence="1" id="KW-0479">Metal-binding</keyword>
<evidence type="ECO:0000259" key="2">
    <source>
        <dbReference type="PROSITE" id="PS50966"/>
    </source>
</evidence>
<dbReference type="SUPFAM" id="SSF52980">
    <property type="entry name" value="Restriction endonuclease-like"/>
    <property type="match status" value="1"/>
</dbReference>
<dbReference type="AlphaFoldDB" id="A0A6J8B4Y2"/>
<gene>
    <name evidence="3" type="ORF">MCOR_13907</name>
</gene>
<keyword evidence="1" id="KW-0862">Zinc</keyword>
<evidence type="ECO:0000313" key="4">
    <source>
        <dbReference type="Proteomes" id="UP000507470"/>
    </source>
</evidence>
<dbReference type="InterPro" id="IPR011335">
    <property type="entry name" value="Restrct_endonuc-II-like"/>
</dbReference>
<dbReference type="Proteomes" id="UP000507470">
    <property type="component" value="Unassembled WGS sequence"/>
</dbReference>
<dbReference type="GO" id="GO:0008270">
    <property type="term" value="F:zinc ion binding"/>
    <property type="evidence" value="ECO:0007669"/>
    <property type="project" value="UniProtKB-KW"/>
</dbReference>
<dbReference type="PANTHER" id="PTHR47526">
    <property type="entry name" value="ATP-DEPENDENT DNA HELICASE"/>
    <property type="match status" value="1"/>
</dbReference>
<dbReference type="Pfam" id="PF09588">
    <property type="entry name" value="YqaJ"/>
    <property type="match status" value="1"/>
</dbReference>
<dbReference type="Gene3D" id="3.90.320.10">
    <property type="match status" value="1"/>
</dbReference>
<name>A0A6J8B4Y2_MYTCO</name>
<evidence type="ECO:0000256" key="1">
    <source>
        <dbReference type="PROSITE-ProRule" id="PRU00325"/>
    </source>
</evidence>
<dbReference type="EMBL" id="CACVKT020002381">
    <property type="protein sequence ID" value="CAC5377609.1"/>
    <property type="molecule type" value="Genomic_DNA"/>
</dbReference>
<keyword evidence="4" id="KW-1185">Reference proteome</keyword>
<dbReference type="InterPro" id="IPR019080">
    <property type="entry name" value="YqaJ_viral_recombinase"/>
</dbReference>
<organism evidence="3 4">
    <name type="scientific">Mytilus coruscus</name>
    <name type="common">Sea mussel</name>
    <dbReference type="NCBI Taxonomy" id="42192"/>
    <lineage>
        <taxon>Eukaryota</taxon>
        <taxon>Metazoa</taxon>
        <taxon>Spiralia</taxon>
        <taxon>Lophotrochozoa</taxon>
        <taxon>Mollusca</taxon>
        <taxon>Bivalvia</taxon>
        <taxon>Autobranchia</taxon>
        <taxon>Pteriomorphia</taxon>
        <taxon>Mytilida</taxon>
        <taxon>Mytiloidea</taxon>
        <taxon>Mytilidae</taxon>
        <taxon>Mytilinae</taxon>
        <taxon>Mytilus</taxon>
    </lineage>
</organism>
<dbReference type="InterPro" id="IPR011604">
    <property type="entry name" value="PDDEXK-like_dom_sf"/>
</dbReference>
<accession>A0A6J8B4Y2</accession>
<sequence length="547" mass="62498">MAESLDEFNTWKLSSLKEFLSLRGLSGEGTKAELVALTYAASRLSLPTVPSQSEVLKLNKADYGKILSKQEIPDPLTLSEKWCDEKEGIAHWPPTFLSNIISYINTVNPTIGLVNKYLSEYKVGKAYEYFKSDWLKEVFYHNIKRDHPSCLLRAKCTPSQRLSDTDHDVWACIEKESGDIKAAYCTCTAGLGQTCNHVAGLLFRIESANRLEHSRPLVNTSKRNYRPVAEIPDIDELIQNLKAVTPNSCMFKGVPDEKPEQLVAVTMDTSHAENVSEDSFEPRLLFDISKHFLPNIVSHFKSTEDNLHLNFMDFIPELTDEEQLSINFSTLGQFKNPEWVQLRSGRITASNFYAVYTRVNSVLKKPEENVDNLLGMLCGYSKPNANIKSLKYGREMEPEAKKIYYQQYVCNHQNVKLSECGIFLDKRCSYLAASPDALVTCSCCGDGVLEVKCLCIEECKKCSGFCHCTLPNCLYCTDEKLTLKHNHKYFAQVQAQMAFCNRQWCDFFIHTCNGTFIERIVFDQMYTEQLITNVKHFFLQNTWYQSY</sequence>
<reference evidence="3 4" key="1">
    <citation type="submission" date="2020-06" db="EMBL/GenBank/DDBJ databases">
        <authorList>
            <person name="Li R."/>
            <person name="Bekaert M."/>
        </authorList>
    </citation>
    <scope>NUCLEOTIDE SEQUENCE [LARGE SCALE GENOMIC DNA]</scope>
    <source>
        <strain evidence="4">wild</strain>
    </source>
</reference>
<dbReference type="CDD" id="cd22343">
    <property type="entry name" value="PDDEXK_lambda_exonuclease-like"/>
    <property type="match status" value="1"/>
</dbReference>
<evidence type="ECO:0000313" key="3">
    <source>
        <dbReference type="EMBL" id="CAC5377609.1"/>
    </source>
</evidence>
<protein>
    <recommendedName>
        <fullName evidence="2">SWIM-type domain-containing protein</fullName>
    </recommendedName>
</protein>
<feature type="domain" description="SWIM-type" evidence="2">
    <location>
        <begin position="169"/>
        <end position="206"/>
    </location>
</feature>
<dbReference type="OrthoDB" id="10035901at2759"/>
<keyword evidence="1" id="KW-0863">Zinc-finger</keyword>
<dbReference type="PANTHER" id="PTHR47526:SF3">
    <property type="entry name" value="PHD-TYPE DOMAIN-CONTAINING PROTEIN"/>
    <property type="match status" value="1"/>
</dbReference>
<dbReference type="GO" id="GO:0006281">
    <property type="term" value="P:DNA repair"/>
    <property type="evidence" value="ECO:0007669"/>
    <property type="project" value="UniProtKB-ARBA"/>
</dbReference>
<dbReference type="PROSITE" id="PS50966">
    <property type="entry name" value="ZF_SWIM"/>
    <property type="match status" value="1"/>
</dbReference>
<dbReference type="InterPro" id="IPR007527">
    <property type="entry name" value="Znf_SWIM"/>
</dbReference>
<proteinExistence type="predicted"/>